<gene>
    <name evidence="1" type="ORF">C5748_11350</name>
</gene>
<dbReference type="AlphaFoldDB" id="A0A2S9IS13"/>
<sequence>MKDEQVALHMPRFHPPLACRPSPPQGWRLAIIDDGISPAALTISESGNQSPISTLVGEMAGRPEGGVTKLNLAVCRNNPVLRQ</sequence>
<reference evidence="1 2" key="1">
    <citation type="submission" date="2018-02" db="EMBL/GenBank/DDBJ databases">
        <title>The draft genome of Phyllobacterium sp. 1N-3.</title>
        <authorList>
            <person name="Liu L."/>
            <person name="Li L."/>
            <person name="Zhang X."/>
            <person name="Wang T."/>
            <person name="Liang L."/>
        </authorList>
    </citation>
    <scope>NUCLEOTIDE SEQUENCE [LARGE SCALE GENOMIC DNA]</scope>
    <source>
        <strain evidence="1 2">1N-3</strain>
    </source>
</reference>
<dbReference type="EMBL" id="PVBR01000007">
    <property type="protein sequence ID" value="PRD43305.1"/>
    <property type="molecule type" value="Genomic_DNA"/>
</dbReference>
<protein>
    <submittedName>
        <fullName evidence="1">Uncharacterized protein</fullName>
    </submittedName>
</protein>
<organism evidence="1 2">
    <name type="scientific">Phyllobacterium phragmitis</name>
    <dbReference type="NCBI Taxonomy" id="2670329"/>
    <lineage>
        <taxon>Bacteria</taxon>
        <taxon>Pseudomonadati</taxon>
        <taxon>Pseudomonadota</taxon>
        <taxon>Alphaproteobacteria</taxon>
        <taxon>Hyphomicrobiales</taxon>
        <taxon>Phyllobacteriaceae</taxon>
        <taxon>Phyllobacterium</taxon>
    </lineage>
</organism>
<evidence type="ECO:0000313" key="2">
    <source>
        <dbReference type="Proteomes" id="UP000239434"/>
    </source>
</evidence>
<proteinExistence type="predicted"/>
<accession>A0A2S9IS13</accession>
<evidence type="ECO:0000313" key="1">
    <source>
        <dbReference type="EMBL" id="PRD43305.1"/>
    </source>
</evidence>
<keyword evidence="2" id="KW-1185">Reference proteome</keyword>
<dbReference type="Proteomes" id="UP000239434">
    <property type="component" value="Unassembled WGS sequence"/>
</dbReference>
<comment type="caution">
    <text evidence="1">The sequence shown here is derived from an EMBL/GenBank/DDBJ whole genome shotgun (WGS) entry which is preliminary data.</text>
</comment>
<name>A0A2S9IS13_9HYPH</name>